<reference evidence="2" key="1">
    <citation type="submission" date="2023-01" db="EMBL/GenBank/DDBJ databases">
        <authorList>
            <person name="Piombo E."/>
        </authorList>
    </citation>
    <scope>NUCLEOTIDE SEQUENCE</scope>
</reference>
<accession>A0AA35LR34</accession>
<gene>
    <name evidence="2" type="ORF">CCHLO57077_00011086</name>
</gene>
<name>A0AA35LR34_9HYPO</name>
<feature type="region of interest" description="Disordered" evidence="1">
    <location>
        <begin position="196"/>
        <end position="237"/>
    </location>
</feature>
<proteinExistence type="predicted"/>
<evidence type="ECO:0000313" key="3">
    <source>
        <dbReference type="Proteomes" id="UP001160390"/>
    </source>
</evidence>
<keyword evidence="3" id="KW-1185">Reference proteome</keyword>
<sequence>MVCLTPSDEITYSRSLLRKDGLHSSTIDLIFVSKALLDRAPGREGACRVLNIKGFETDHRVTETTINIKPVEVVGVQQLWKLLDHDKLRKAMREALEPLGFPPINNRRKADKYTVAVLNAMGSVIESQAQTRRQSSRRQHQAPRSPELEELMKEAQLFREYEKNESRQTLAAWYNVRYQIGRLQQRVSTERYRQTMTDNAAKPRNTVNGDFRQSARRSQPRKPPIVPPLEVDGRRVTRPEEQAECFVRSIWPDAHPVKKGQPQ</sequence>
<feature type="region of interest" description="Disordered" evidence="1">
    <location>
        <begin position="127"/>
        <end position="149"/>
    </location>
</feature>
<evidence type="ECO:0000313" key="2">
    <source>
        <dbReference type="EMBL" id="CAI6035716.1"/>
    </source>
</evidence>
<organism evidence="2 3">
    <name type="scientific">Clonostachys chloroleuca</name>
    <dbReference type="NCBI Taxonomy" id="1926264"/>
    <lineage>
        <taxon>Eukaryota</taxon>
        <taxon>Fungi</taxon>
        <taxon>Dikarya</taxon>
        <taxon>Ascomycota</taxon>
        <taxon>Pezizomycotina</taxon>
        <taxon>Sordariomycetes</taxon>
        <taxon>Hypocreomycetidae</taxon>
        <taxon>Hypocreales</taxon>
        <taxon>Bionectriaceae</taxon>
        <taxon>Clonostachys</taxon>
    </lineage>
</organism>
<evidence type="ECO:0000256" key="1">
    <source>
        <dbReference type="SAM" id="MobiDB-lite"/>
    </source>
</evidence>
<comment type="caution">
    <text evidence="2">The sequence shown here is derived from an EMBL/GenBank/DDBJ whole genome shotgun (WGS) entry which is preliminary data.</text>
</comment>
<protein>
    <submittedName>
        <fullName evidence="2">Uncharacterized protein</fullName>
    </submittedName>
</protein>
<dbReference type="EMBL" id="CABFNP030000511">
    <property type="protein sequence ID" value="CAI6035716.1"/>
    <property type="molecule type" value="Genomic_DNA"/>
</dbReference>
<dbReference type="Proteomes" id="UP001160390">
    <property type="component" value="Unassembled WGS sequence"/>
</dbReference>
<dbReference type="AlphaFoldDB" id="A0AA35LR34"/>